<evidence type="ECO:0000313" key="2">
    <source>
        <dbReference type="EMBL" id="KAK3296503.1"/>
    </source>
</evidence>
<dbReference type="PANTHER" id="PTHR35179:SF1">
    <property type="entry name" value="INTEGRAL MEMBRANE PROTEIN"/>
    <property type="match status" value="1"/>
</dbReference>
<organism evidence="2 3">
    <name type="scientific">Chaetomium fimeti</name>
    <dbReference type="NCBI Taxonomy" id="1854472"/>
    <lineage>
        <taxon>Eukaryota</taxon>
        <taxon>Fungi</taxon>
        <taxon>Dikarya</taxon>
        <taxon>Ascomycota</taxon>
        <taxon>Pezizomycotina</taxon>
        <taxon>Sordariomycetes</taxon>
        <taxon>Sordariomycetidae</taxon>
        <taxon>Sordariales</taxon>
        <taxon>Chaetomiaceae</taxon>
        <taxon>Chaetomium</taxon>
    </lineage>
</organism>
<proteinExistence type="predicted"/>
<gene>
    <name evidence="2" type="ORF">B0H64DRAFT_442811</name>
</gene>
<reference evidence="2" key="1">
    <citation type="journal article" date="2023" name="Mol. Phylogenet. Evol.">
        <title>Genome-scale phylogeny and comparative genomics of the fungal order Sordariales.</title>
        <authorList>
            <person name="Hensen N."/>
            <person name="Bonometti L."/>
            <person name="Westerberg I."/>
            <person name="Brannstrom I.O."/>
            <person name="Guillou S."/>
            <person name="Cros-Aarteil S."/>
            <person name="Calhoun S."/>
            <person name="Haridas S."/>
            <person name="Kuo A."/>
            <person name="Mondo S."/>
            <person name="Pangilinan J."/>
            <person name="Riley R."/>
            <person name="LaButti K."/>
            <person name="Andreopoulos B."/>
            <person name="Lipzen A."/>
            <person name="Chen C."/>
            <person name="Yan M."/>
            <person name="Daum C."/>
            <person name="Ng V."/>
            <person name="Clum A."/>
            <person name="Steindorff A."/>
            <person name="Ohm R.A."/>
            <person name="Martin F."/>
            <person name="Silar P."/>
            <person name="Natvig D.O."/>
            <person name="Lalanne C."/>
            <person name="Gautier V."/>
            <person name="Ament-Velasquez S.L."/>
            <person name="Kruys A."/>
            <person name="Hutchinson M.I."/>
            <person name="Powell A.J."/>
            <person name="Barry K."/>
            <person name="Miller A.N."/>
            <person name="Grigoriev I.V."/>
            <person name="Debuchy R."/>
            <person name="Gladieux P."/>
            <person name="Hiltunen Thoren M."/>
            <person name="Johannesson H."/>
        </authorList>
    </citation>
    <scope>NUCLEOTIDE SEQUENCE</scope>
    <source>
        <strain evidence="2">CBS 168.71</strain>
    </source>
</reference>
<dbReference type="PANTHER" id="PTHR35179">
    <property type="entry name" value="PROTEIN CBG02620"/>
    <property type="match status" value="1"/>
</dbReference>
<dbReference type="GeneID" id="87843616"/>
<protein>
    <recommendedName>
        <fullName evidence="4">C3H1-type domain-containing protein</fullName>
    </recommendedName>
</protein>
<name>A0AAE0HH79_9PEZI</name>
<keyword evidence="3" id="KW-1185">Reference proteome</keyword>
<dbReference type="RefSeq" id="XP_062660017.1">
    <property type="nucleotide sequence ID" value="XM_062806668.1"/>
</dbReference>
<dbReference type="Proteomes" id="UP001278766">
    <property type="component" value="Unassembled WGS sequence"/>
</dbReference>
<evidence type="ECO:0000313" key="3">
    <source>
        <dbReference type="Proteomes" id="UP001278766"/>
    </source>
</evidence>
<feature type="region of interest" description="Disordered" evidence="1">
    <location>
        <begin position="228"/>
        <end position="268"/>
    </location>
</feature>
<dbReference type="AlphaFoldDB" id="A0AAE0HH79"/>
<sequence length="438" mass="48044">MAPKKGVCPMLLNDRVCHDQGKGCPYSHKMSAIRWWKMTAGQERCGHGANCSYLFTGSCLWFHTAKDRASVARLRQQRTTEVSSGLAQGESLDILSLGLGVEPFSIAQVKELASFNKVADGEIAVPGAPPRFTPLTQPLRMQADSNNEAIPSRYPQYAYIFEPLLRSVQVMQPNVDVFGATDVISNVSNLLLQRSLSHHRVLSYRFADLQLVVQAEVDAYHCECDHDTPSPELVSVTPGKAKRHSDPGPLSPGRRHRRNSSKPSARASPSIAFAALALDDPGDSPGFTPASPITHPSPTLCVHHTRRSIPAPCLIEIKTRNARSPALSTDEAQLYFSQRTKLYLARHDHGLFSPGPELVVQDMEQKLQLWEQDQQATLRKLADLLKVVRDRVKVLKGQGVERVSLLCQCDGTGREGGVSVRLCERAEGDGGALLPPVV</sequence>
<comment type="caution">
    <text evidence="2">The sequence shown here is derived from an EMBL/GenBank/DDBJ whole genome shotgun (WGS) entry which is preliminary data.</text>
</comment>
<accession>A0AAE0HH79</accession>
<evidence type="ECO:0000256" key="1">
    <source>
        <dbReference type="SAM" id="MobiDB-lite"/>
    </source>
</evidence>
<reference evidence="2" key="2">
    <citation type="submission" date="2023-06" db="EMBL/GenBank/DDBJ databases">
        <authorList>
            <consortium name="Lawrence Berkeley National Laboratory"/>
            <person name="Haridas S."/>
            <person name="Hensen N."/>
            <person name="Bonometti L."/>
            <person name="Westerberg I."/>
            <person name="Brannstrom I.O."/>
            <person name="Guillou S."/>
            <person name="Cros-Aarteil S."/>
            <person name="Calhoun S."/>
            <person name="Kuo A."/>
            <person name="Mondo S."/>
            <person name="Pangilinan J."/>
            <person name="Riley R."/>
            <person name="Labutti K."/>
            <person name="Andreopoulos B."/>
            <person name="Lipzen A."/>
            <person name="Chen C."/>
            <person name="Yanf M."/>
            <person name="Daum C."/>
            <person name="Ng V."/>
            <person name="Clum A."/>
            <person name="Steindorff A."/>
            <person name="Ohm R."/>
            <person name="Martin F."/>
            <person name="Silar P."/>
            <person name="Natvig D."/>
            <person name="Lalanne C."/>
            <person name="Gautier V."/>
            <person name="Ament-Velasquez S.L."/>
            <person name="Kruys A."/>
            <person name="Hutchinson M.I."/>
            <person name="Powell A.J."/>
            <person name="Barry K."/>
            <person name="Miller A.N."/>
            <person name="Grigoriev I.V."/>
            <person name="Debuchy R."/>
            <person name="Gladieux P."/>
            <person name="Thoren M.H."/>
            <person name="Johannesson H."/>
        </authorList>
    </citation>
    <scope>NUCLEOTIDE SEQUENCE</scope>
    <source>
        <strain evidence="2">CBS 168.71</strain>
    </source>
</reference>
<evidence type="ECO:0008006" key="4">
    <source>
        <dbReference type="Google" id="ProtNLM"/>
    </source>
</evidence>
<dbReference type="EMBL" id="JAUEPN010000004">
    <property type="protein sequence ID" value="KAK3296503.1"/>
    <property type="molecule type" value="Genomic_DNA"/>
</dbReference>